<dbReference type="Pfam" id="PF11387">
    <property type="entry name" value="DUF2795"/>
    <property type="match status" value="1"/>
</dbReference>
<reference evidence="1 2" key="1">
    <citation type="submission" date="2024-09" db="EMBL/GenBank/DDBJ databases">
        <title>Floridaenema gen nov. (Aerosakkonemataceae, Aerosakkonematales ord. nov., Cyanobacteria) from benthic tropical and subtropical fresh waters, with the description of four new species.</title>
        <authorList>
            <person name="Moretto J.A."/>
            <person name="Berthold D.E."/>
            <person name="Lefler F.W."/>
            <person name="Huang I.-S."/>
            <person name="Laughinghouse H. IV."/>
        </authorList>
    </citation>
    <scope>NUCLEOTIDE SEQUENCE [LARGE SCALE GENOMIC DNA]</scope>
    <source>
        <strain evidence="1 2">BLCC-F167</strain>
    </source>
</reference>
<dbReference type="RefSeq" id="WP_413277961.1">
    <property type="nucleotide sequence ID" value="NZ_JBHFNT010000115.1"/>
</dbReference>
<protein>
    <submittedName>
        <fullName evidence="1">DUF2795 domain-containing protein</fullName>
    </submittedName>
</protein>
<sequence length="64" mass="7141">MAKVNPVQIQKDLKGIDYPVSKQDLVKHAQKNGADENVCATLEKLPDREYETPTEVSKAIGQME</sequence>
<dbReference type="EMBL" id="JBHFNT010000115">
    <property type="protein sequence ID" value="MFB2835549.1"/>
    <property type="molecule type" value="Genomic_DNA"/>
</dbReference>
<proteinExistence type="predicted"/>
<dbReference type="Proteomes" id="UP001576780">
    <property type="component" value="Unassembled WGS sequence"/>
</dbReference>
<organism evidence="1 2">
    <name type="scientific">Floridaenema evergladense BLCC-F167</name>
    <dbReference type="NCBI Taxonomy" id="3153639"/>
    <lineage>
        <taxon>Bacteria</taxon>
        <taxon>Bacillati</taxon>
        <taxon>Cyanobacteriota</taxon>
        <taxon>Cyanophyceae</taxon>
        <taxon>Oscillatoriophycideae</taxon>
        <taxon>Aerosakkonematales</taxon>
        <taxon>Aerosakkonemataceae</taxon>
        <taxon>Floridanema</taxon>
        <taxon>Floridanema evergladense</taxon>
    </lineage>
</organism>
<keyword evidence="2" id="KW-1185">Reference proteome</keyword>
<dbReference type="InterPro" id="IPR021527">
    <property type="entry name" value="DUF2795"/>
</dbReference>
<comment type="caution">
    <text evidence="1">The sequence shown here is derived from an EMBL/GenBank/DDBJ whole genome shotgun (WGS) entry which is preliminary data.</text>
</comment>
<gene>
    <name evidence="1" type="ORF">ACE1CA_13535</name>
</gene>
<evidence type="ECO:0000313" key="1">
    <source>
        <dbReference type="EMBL" id="MFB2835549.1"/>
    </source>
</evidence>
<accession>A0ABV4WKE4</accession>
<evidence type="ECO:0000313" key="2">
    <source>
        <dbReference type="Proteomes" id="UP001576780"/>
    </source>
</evidence>
<name>A0ABV4WKE4_9CYAN</name>